<name>A0A0W0SXF6_9GAMM</name>
<proteinExistence type="predicted"/>
<dbReference type="AlphaFoldDB" id="A0A0W0SXF6"/>
<dbReference type="STRING" id="1212489.Ldro_1667"/>
<evidence type="ECO:0000313" key="2">
    <source>
        <dbReference type="Proteomes" id="UP000054736"/>
    </source>
</evidence>
<dbReference type="RefSeq" id="WP_058495942.1">
    <property type="nucleotide sequence ID" value="NZ_CAAAIU010000002.1"/>
</dbReference>
<gene>
    <name evidence="1" type="ORF">Ldro_1667</name>
</gene>
<evidence type="ECO:0000313" key="1">
    <source>
        <dbReference type="EMBL" id="KTC88048.1"/>
    </source>
</evidence>
<dbReference type="Proteomes" id="UP000054736">
    <property type="component" value="Unassembled WGS sequence"/>
</dbReference>
<sequence>MDKKYYSPLELIKIATQHAYCAEHLLQDNAEIIISGRGVIDTLDPVVSLMYSAFELTLKAYLLHDYKTNNQHKNLVELLVLSSELGLSNQDIRLLKMLSRQYAFRKGIDYELWDDRQQLLVFCVEIIELYERLQELMPLELQKDYLEKR</sequence>
<dbReference type="OrthoDB" id="5651871at2"/>
<protein>
    <recommendedName>
        <fullName evidence="3">HEPN domain protein</fullName>
    </recommendedName>
</protein>
<reference evidence="1 2" key="1">
    <citation type="submission" date="2015-11" db="EMBL/GenBank/DDBJ databases">
        <title>Genomic analysis of 38 Legionella species identifies large and diverse effector repertoires.</title>
        <authorList>
            <person name="Burstein D."/>
            <person name="Amaro F."/>
            <person name="Zusman T."/>
            <person name="Lifshitz Z."/>
            <person name="Cohen O."/>
            <person name="Gilbert J.A."/>
            <person name="Pupko T."/>
            <person name="Shuman H.A."/>
            <person name="Segal G."/>
        </authorList>
    </citation>
    <scope>NUCLEOTIDE SEQUENCE [LARGE SCALE GENOMIC DNA]</scope>
    <source>
        <strain evidence="1 2">ATCC 700990</strain>
    </source>
</reference>
<evidence type="ECO:0008006" key="3">
    <source>
        <dbReference type="Google" id="ProtNLM"/>
    </source>
</evidence>
<dbReference type="EMBL" id="LNXY01000020">
    <property type="protein sequence ID" value="KTC88048.1"/>
    <property type="molecule type" value="Genomic_DNA"/>
</dbReference>
<comment type="caution">
    <text evidence="1">The sequence shown here is derived from an EMBL/GenBank/DDBJ whole genome shotgun (WGS) entry which is preliminary data.</text>
</comment>
<organism evidence="1 2">
    <name type="scientific">Legionella drozanskii LLAP-1</name>
    <dbReference type="NCBI Taxonomy" id="1212489"/>
    <lineage>
        <taxon>Bacteria</taxon>
        <taxon>Pseudomonadati</taxon>
        <taxon>Pseudomonadota</taxon>
        <taxon>Gammaproteobacteria</taxon>
        <taxon>Legionellales</taxon>
        <taxon>Legionellaceae</taxon>
        <taxon>Legionella</taxon>
    </lineage>
</organism>
<dbReference type="PATRIC" id="fig|1212489.4.peg.1761"/>
<accession>A0A0W0SXF6</accession>
<keyword evidence="2" id="KW-1185">Reference proteome</keyword>